<dbReference type="STRING" id="329884.A0A4U0W9T6"/>
<comment type="caution">
    <text evidence="2">The sequence shown here is derived from an EMBL/GenBank/DDBJ whole genome shotgun (WGS) entry which is preliminary data.</text>
</comment>
<feature type="compositionally biased region" description="Low complexity" evidence="1">
    <location>
        <begin position="334"/>
        <end position="344"/>
    </location>
</feature>
<proteinExistence type="predicted"/>
<feature type="compositionally biased region" description="Basic and acidic residues" evidence="1">
    <location>
        <begin position="1"/>
        <end position="17"/>
    </location>
</feature>
<accession>A0A4U0W9T6</accession>
<evidence type="ECO:0000313" key="2">
    <source>
        <dbReference type="EMBL" id="TKA58973.1"/>
    </source>
</evidence>
<dbReference type="Proteomes" id="UP000309340">
    <property type="component" value="Unassembled WGS sequence"/>
</dbReference>
<keyword evidence="3" id="KW-1185">Reference proteome</keyword>
<name>A0A4U0W9T6_9PEZI</name>
<organism evidence="2 3">
    <name type="scientific">Friedmanniomyces simplex</name>
    <dbReference type="NCBI Taxonomy" id="329884"/>
    <lineage>
        <taxon>Eukaryota</taxon>
        <taxon>Fungi</taxon>
        <taxon>Dikarya</taxon>
        <taxon>Ascomycota</taxon>
        <taxon>Pezizomycotina</taxon>
        <taxon>Dothideomycetes</taxon>
        <taxon>Dothideomycetidae</taxon>
        <taxon>Mycosphaerellales</taxon>
        <taxon>Teratosphaeriaceae</taxon>
        <taxon>Friedmanniomyces</taxon>
    </lineage>
</organism>
<feature type="compositionally biased region" description="Basic and acidic residues" evidence="1">
    <location>
        <begin position="185"/>
        <end position="204"/>
    </location>
</feature>
<reference evidence="2 3" key="1">
    <citation type="submission" date="2017-03" db="EMBL/GenBank/DDBJ databases">
        <title>Genomes of endolithic fungi from Antarctica.</title>
        <authorList>
            <person name="Coleine C."/>
            <person name="Masonjones S."/>
            <person name="Stajich J.E."/>
        </authorList>
    </citation>
    <scope>NUCLEOTIDE SEQUENCE [LARGE SCALE GENOMIC DNA]</scope>
    <source>
        <strain evidence="2 3">CCFEE 5184</strain>
    </source>
</reference>
<gene>
    <name evidence="2" type="ORF">B0A55_11684</name>
</gene>
<feature type="compositionally biased region" description="Basic and acidic residues" evidence="1">
    <location>
        <begin position="316"/>
        <end position="333"/>
    </location>
</feature>
<feature type="compositionally biased region" description="Acidic residues" evidence="1">
    <location>
        <begin position="66"/>
        <end position="88"/>
    </location>
</feature>
<evidence type="ECO:0000256" key="1">
    <source>
        <dbReference type="SAM" id="MobiDB-lite"/>
    </source>
</evidence>
<protein>
    <submittedName>
        <fullName evidence="2">Uncharacterized protein</fullName>
    </submittedName>
</protein>
<dbReference type="EMBL" id="NAJQ01001442">
    <property type="protein sequence ID" value="TKA58973.1"/>
    <property type="molecule type" value="Genomic_DNA"/>
</dbReference>
<dbReference type="OrthoDB" id="5288142at2759"/>
<feature type="region of interest" description="Disordered" evidence="1">
    <location>
        <begin position="1"/>
        <end position="96"/>
    </location>
</feature>
<feature type="region of interest" description="Disordered" evidence="1">
    <location>
        <begin position="152"/>
        <end position="367"/>
    </location>
</feature>
<sequence length="609" mass="65224">MSLGDEMQRQSDGHRTPGNELSEPDPATGLLAAAQPDSLRGAEHEDQRIASGSRPGTAASWQNPEATEELIEEEPEEDAVQEDGEENEAGFVQPSTLLAELQIRKANQKSRNRTAATHYPNGMHSTLLELDAVEQISKNKRMKQHIPLAWEGAMQPQEERGDEDDEIPLGVLYPSRDGLVGGKKRMGDGRDHERPLGLMEKREMEDNEPLASRRNRMLGLPPTFGRAEREVGRAPGIAQNMSQLHLAGQPDAPPEGKKEDEADDEDGETLADRVRKLRTKDALATAVSDVLPKDGSRPLSTFTNDVLAQFGPLDAAEEKDASRPSTKGKERATSAEADPAAEAGAQEEETLGQRRARLQREREADEEQPLATLVRPDLLRSRSSFASLLATNPVGARKASKEHKPVQGTLLHANALQQAKQKQQLASTNIRSASFYGLNKPLLDVGRPQSAREPNTAGLLGAQANGNAHTGAFASGMYNNGLGGLGMSTPQLVQTSASTPMFGAGGQGSYFAPPTIAGGMMQPQAMMGPPTYRPIGMPGGSMTSYGFPAMAVSGYGAPQMQMPYGAGVGAGMGAGMGMGMGPQGMMMLEDPMDARKRAGIDQWRLSVLQ</sequence>
<dbReference type="AlphaFoldDB" id="A0A4U0W9T6"/>
<evidence type="ECO:0000313" key="3">
    <source>
        <dbReference type="Proteomes" id="UP000309340"/>
    </source>
</evidence>